<sequence length="227" mass="24530">MNVSALEDLGAVEQPDSRNTPRTDLPPARARARVEAARKHLEPVVELLQWLQCFSSLGDDLDSLIATLQQLPRLTPNTAPSRRETVSARGGREGASEERDEIYHIFEGRPISAATNAAPSTPTVATMPGKDGDSAEPATPQTPQLQPPSTSQPQQQSPSQASPQPAISASERTSLLLDPAMTLPFSLPTSTDMLISYGAGFGGTNRDRERKYIPTVPTEFLARFDRS</sequence>
<dbReference type="PANTHER" id="PTHR16027">
    <property type="entry name" value="DILUTE DOMAIN-CONTAINING PROTEIN YPR089W"/>
    <property type="match status" value="1"/>
</dbReference>
<dbReference type="PANTHER" id="PTHR16027:SF6">
    <property type="entry name" value="DILUTE DOMAIN-CONTAINING PROTEIN"/>
    <property type="match status" value="1"/>
</dbReference>
<feature type="region of interest" description="Disordered" evidence="1">
    <location>
        <begin position="1"/>
        <end position="28"/>
    </location>
</feature>
<dbReference type="STRING" id="396776.A0A0J8RBY0"/>
<evidence type="ECO:0000259" key="2">
    <source>
        <dbReference type="Pfam" id="PF01843"/>
    </source>
</evidence>
<feature type="domain" description="Dilute" evidence="2">
    <location>
        <begin position="35"/>
        <end position="77"/>
    </location>
</feature>
<organism evidence="3 4">
    <name type="scientific">Coccidioides immitis H538.4</name>
    <dbReference type="NCBI Taxonomy" id="396776"/>
    <lineage>
        <taxon>Eukaryota</taxon>
        <taxon>Fungi</taxon>
        <taxon>Dikarya</taxon>
        <taxon>Ascomycota</taxon>
        <taxon>Pezizomycotina</taxon>
        <taxon>Eurotiomycetes</taxon>
        <taxon>Eurotiomycetidae</taxon>
        <taxon>Onygenales</taxon>
        <taxon>Onygenaceae</taxon>
        <taxon>Coccidioides</taxon>
    </lineage>
</organism>
<gene>
    <name evidence="3" type="ORF">CIHG_00486</name>
</gene>
<dbReference type="VEuPathDB" id="FungiDB:CIHG_00486"/>
<dbReference type="GO" id="GO:0051020">
    <property type="term" value="F:GTPase binding"/>
    <property type="evidence" value="ECO:0007669"/>
    <property type="project" value="TreeGrafter"/>
</dbReference>
<feature type="compositionally biased region" description="Low complexity" evidence="1">
    <location>
        <begin position="137"/>
        <end position="168"/>
    </location>
</feature>
<feature type="region of interest" description="Disordered" evidence="1">
    <location>
        <begin position="75"/>
        <end position="168"/>
    </location>
</feature>
<dbReference type="InterPro" id="IPR052072">
    <property type="entry name" value="Vascular_dev_regulator"/>
</dbReference>
<proteinExistence type="predicted"/>
<name>A0A0J8RBY0_COCIT</name>
<evidence type="ECO:0000313" key="3">
    <source>
        <dbReference type="EMBL" id="KMU82705.1"/>
    </source>
</evidence>
<reference evidence="4" key="1">
    <citation type="journal article" date="2010" name="Genome Res.">
        <title>Population genomic sequencing of Coccidioides fungi reveals recent hybridization and transposon control.</title>
        <authorList>
            <person name="Neafsey D.E."/>
            <person name="Barker B.M."/>
            <person name="Sharpton T.J."/>
            <person name="Stajich J.E."/>
            <person name="Park D.J."/>
            <person name="Whiston E."/>
            <person name="Hung C.-Y."/>
            <person name="McMahan C."/>
            <person name="White J."/>
            <person name="Sykes S."/>
            <person name="Heiman D."/>
            <person name="Young S."/>
            <person name="Zeng Q."/>
            <person name="Abouelleil A."/>
            <person name="Aftuck L."/>
            <person name="Bessette D."/>
            <person name="Brown A."/>
            <person name="FitzGerald M."/>
            <person name="Lui A."/>
            <person name="Macdonald J.P."/>
            <person name="Priest M."/>
            <person name="Orbach M.J."/>
            <person name="Galgiani J.N."/>
            <person name="Kirkland T.N."/>
            <person name="Cole G.T."/>
            <person name="Birren B.W."/>
            <person name="Henn M.R."/>
            <person name="Taylor J.W."/>
            <person name="Rounsley S.D."/>
        </authorList>
    </citation>
    <scope>NUCLEOTIDE SEQUENCE [LARGE SCALE GENOMIC DNA]</scope>
    <source>
        <strain evidence="4">H538.4</strain>
    </source>
</reference>
<evidence type="ECO:0000313" key="4">
    <source>
        <dbReference type="Proteomes" id="UP000054563"/>
    </source>
</evidence>
<protein>
    <recommendedName>
        <fullName evidence="2">Dilute domain-containing protein</fullName>
    </recommendedName>
</protein>
<accession>A0A0J8RBY0</accession>
<dbReference type="EMBL" id="DS016981">
    <property type="protein sequence ID" value="KMU82705.1"/>
    <property type="molecule type" value="Genomic_DNA"/>
</dbReference>
<dbReference type="InterPro" id="IPR002710">
    <property type="entry name" value="Dilute_dom"/>
</dbReference>
<feature type="compositionally biased region" description="Low complexity" evidence="1">
    <location>
        <begin position="112"/>
        <end position="126"/>
    </location>
</feature>
<feature type="compositionally biased region" description="Basic and acidic residues" evidence="1">
    <location>
        <begin position="81"/>
        <end position="107"/>
    </location>
</feature>
<evidence type="ECO:0000256" key="1">
    <source>
        <dbReference type="SAM" id="MobiDB-lite"/>
    </source>
</evidence>
<dbReference type="Proteomes" id="UP000054563">
    <property type="component" value="Unassembled WGS sequence"/>
</dbReference>
<dbReference type="Pfam" id="PF01843">
    <property type="entry name" value="DIL"/>
    <property type="match status" value="1"/>
</dbReference>
<dbReference type="AlphaFoldDB" id="A0A0J8RBY0"/>